<proteinExistence type="predicted"/>
<reference evidence="1 2" key="1">
    <citation type="journal article" date="2020" name="ISME J.">
        <title>Uncovering the hidden diversity of litter-decomposition mechanisms in mushroom-forming fungi.</title>
        <authorList>
            <person name="Floudas D."/>
            <person name="Bentzer J."/>
            <person name="Ahren D."/>
            <person name="Johansson T."/>
            <person name="Persson P."/>
            <person name="Tunlid A."/>
        </authorList>
    </citation>
    <scope>NUCLEOTIDE SEQUENCE [LARGE SCALE GENOMIC DNA]</scope>
    <source>
        <strain evidence="1 2">CBS 101986</strain>
    </source>
</reference>
<dbReference type="AlphaFoldDB" id="A0A8H5ARX4"/>
<gene>
    <name evidence="1" type="ORF">D9619_012466</name>
</gene>
<evidence type="ECO:0000313" key="1">
    <source>
        <dbReference type="EMBL" id="KAF5309556.1"/>
    </source>
</evidence>
<sequence>MFFPFSSFYQSVERASREDYRMSTQLDRVEFDNEHPVVFVGVTLTASSGHQCWHQHKHAQVHEHAQQHQNTMYAHLLRRAGSRTPARVLRARHAA</sequence>
<name>A0A8H5ARX4_9AGAR</name>
<dbReference type="EMBL" id="JAACJJ010000059">
    <property type="protein sequence ID" value="KAF5309556.1"/>
    <property type="molecule type" value="Genomic_DNA"/>
</dbReference>
<dbReference type="Proteomes" id="UP000567179">
    <property type="component" value="Unassembled WGS sequence"/>
</dbReference>
<keyword evidence="2" id="KW-1185">Reference proteome</keyword>
<accession>A0A8H5ARX4</accession>
<protein>
    <submittedName>
        <fullName evidence="1">Uncharacterized protein</fullName>
    </submittedName>
</protein>
<organism evidence="1 2">
    <name type="scientific">Psilocybe cf. subviscida</name>
    <dbReference type="NCBI Taxonomy" id="2480587"/>
    <lineage>
        <taxon>Eukaryota</taxon>
        <taxon>Fungi</taxon>
        <taxon>Dikarya</taxon>
        <taxon>Basidiomycota</taxon>
        <taxon>Agaricomycotina</taxon>
        <taxon>Agaricomycetes</taxon>
        <taxon>Agaricomycetidae</taxon>
        <taxon>Agaricales</taxon>
        <taxon>Agaricineae</taxon>
        <taxon>Strophariaceae</taxon>
        <taxon>Psilocybe</taxon>
    </lineage>
</organism>
<comment type="caution">
    <text evidence="1">The sequence shown here is derived from an EMBL/GenBank/DDBJ whole genome shotgun (WGS) entry which is preliminary data.</text>
</comment>
<evidence type="ECO:0000313" key="2">
    <source>
        <dbReference type="Proteomes" id="UP000567179"/>
    </source>
</evidence>